<reference evidence="9 10" key="1">
    <citation type="journal article" date="2023" name="Res Sq">
        <title>Genomic and morphological characterization of Knufia obscura isolated from the Mars 2020 spacecraft assembly facility.</title>
        <authorList>
            <person name="Chander A.M."/>
            <person name="Teixeira M.M."/>
            <person name="Singh N.K."/>
            <person name="Williams M.P."/>
            <person name="Parker C.W."/>
            <person name="Leo P."/>
            <person name="Stajich J.E."/>
            <person name="Torok T."/>
            <person name="Tighe S."/>
            <person name="Mason C.E."/>
            <person name="Venkateswaran K."/>
        </authorList>
    </citation>
    <scope>NUCLEOTIDE SEQUENCE [LARGE SCALE GENOMIC DNA]</scope>
    <source>
        <strain evidence="9 10">CCFEE 5817</strain>
    </source>
</reference>
<evidence type="ECO:0000256" key="7">
    <source>
        <dbReference type="SAM" id="MobiDB-lite"/>
    </source>
</evidence>
<evidence type="ECO:0000256" key="3">
    <source>
        <dbReference type="ARBA" id="ARBA00022603"/>
    </source>
</evidence>
<gene>
    <name evidence="9" type="primary">MRM2</name>
    <name evidence="9" type="ORF">PMZ80_000696</name>
</gene>
<dbReference type="InterPro" id="IPR050082">
    <property type="entry name" value="RNA_methyltr_RlmE"/>
</dbReference>
<feature type="domain" description="Ribosomal RNA methyltransferase FtsJ" evidence="8">
    <location>
        <begin position="131"/>
        <end position="321"/>
    </location>
</feature>
<dbReference type="EMBL" id="JAVHJV010000001">
    <property type="protein sequence ID" value="KAK5946553.1"/>
    <property type="molecule type" value="Genomic_DNA"/>
</dbReference>
<dbReference type="InterPro" id="IPR002877">
    <property type="entry name" value="RNA_MeTrfase_FtsJ_dom"/>
</dbReference>
<dbReference type="InterPro" id="IPR029063">
    <property type="entry name" value="SAM-dependent_MTases_sf"/>
</dbReference>
<dbReference type="GeneID" id="89994145"/>
<dbReference type="PANTHER" id="PTHR10920">
    <property type="entry name" value="RIBOSOMAL RNA METHYLTRANSFERASE"/>
    <property type="match status" value="1"/>
</dbReference>
<evidence type="ECO:0000313" key="9">
    <source>
        <dbReference type="EMBL" id="KAK5946553.1"/>
    </source>
</evidence>
<comment type="similarity">
    <text evidence="1">Belongs to the class I-like SAM-binding methyltransferase superfamily. RNA methyltransferase RlmE family.</text>
</comment>
<keyword evidence="3 9" id="KW-0489">Methyltransferase</keyword>
<dbReference type="GO" id="GO:0032259">
    <property type="term" value="P:methylation"/>
    <property type="evidence" value="ECO:0007669"/>
    <property type="project" value="UniProtKB-KW"/>
</dbReference>
<evidence type="ECO:0000256" key="1">
    <source>
        <dbReference type="ARBA" id="ARBA00009258"/>
    </source>
</evidence>
<dbReference type="Gene3D" id="3.40.50.150">
    <property type="entry name" value="Vaccinia Virus protein VP39"/>
    <property type="match status" value="1"/>
</dbReference>
<evidence type="ECO:0000256" key="4">
    <source>
        <dbReference type="ARBA" id="ARBA00022679"/>
    </source>
</evidence>
<dbReference type="PANTHER" id="PTHR10920:SF18">
    <property type="entry name" value="RRNA METHYLTRANSFERASE 2, MITOCHONDRIAL"/>
    <property type="match status" value="1"/>
</dbReference>
<evidence type="ECO:0000313" key="10">
    <source>
        <dbReference type="Proteomes" id="UP001334248"/>
    </source>
</evidence>
<evidence type="ECO:0000256" key="6">
    <source>
        <dbReference type="ARBA" id="ARBA00041184"/>
    </source>
</evidence>
<organism evidence="9 10">
    <name type="scientific">Knufia obscura</name>
    <dbReference type="NCBI Taxonomy" id="1635080"/>
    <lineage>
        <taxon>Eukaryota</taxon>
        <taxon>Fungi</taxon>
        <taxon>Dikarya</taxon>
        <taxon>Ascomycota</taxon>
        <taxon>Pezizomycotina</taxon>
        <taxon>Eurotiomycetes</taxon>
        <taxon>Chaetothyriomycetidae</taxon>
        <taxon>Chaetothyriales</taxon>
        <taxon>Trichomeriaceae</taxon>
        <taxon>Knufia</taxon>
    </lineage>
</organism>
<dbReference type="Proteomes" id="UP001334248">
    <property type="component" value="Unassembled WGS sequence"/>
</dbReference>
<keyword evidence="10" id="KW-1185">Reference proteome</keyword>
<keyword evidence="2" id="KW-0698">rRNA processing</keyword>
<keyword evidence="5" id="KW-0949">S-adenosyl-L-methionine</keyword>
<protein>
    <recommendedName>
        <fullName evidence="6">rRNA methyltransferase 2, mitochondrial</fullName>
    </recommendedName>
</protein>
<evidence type="ECO:0000256" key="2">
    <source>
        <dbReference type="ARBA" id="ARBA00022552"/>
    </source>
</evidence>
<dbReference type="GO" id="GO:0004481">
    <property type="term" value="F:methylene-fatty-acyl-phospholipid synthase activity"/>
    <property type="evidence" value="ECO:0007669"/>
    <property type="project" value="UniProtKB-EC"/>
</dbReference>
<keyword evidence="4 9" id="KW-0808">Transferase</keyword>
<proteinExistence type="inferred from homology"/>
<evidence type="ECO:0000259" key="8">
    <source>
        <dbReference type="Pfam" id="PF01728"/>
    </source>
</evidence>
<dbReference type="Pfam" id="PF01728">
    <property type="entry name" value="FtsJ"/>
    <property type="match status" value="1"/>
</dbReference>
<name>A0ABR0S208_9EURO</name>
<feature type="compositionally biased region" description="Low complexity" evidence="7">
    <location>
        <begin position="74"/>
        <end position="84"/>
    </location>
</feature>
<feature type="region of interest" description="Disordered" evidence="7">
    <location>
        <begin position="37"/>
        <end position="84"/>
    </location>
</feature>
<accession>A0ABR0S208</accession>
<dbReference type="SUPFAM" id="SSF53335">
    <property type="entry name" value="S-adenosyl-L-methionine-dependent methyltransferases"/>
    <property type="match status" value="1"/>
</dbReference>
<comment type="caution">
    <text evidence="9">The sequence shown here is derived from an EMBL/GenBank/DDBJ whole genome shotgun (WGS) entry which is preliminary data.</text>
</comment>
<sequence>MPIRASSAWRTSLPCRIVALEHHPSFLPLQCRPYTVSTSSQHGSTSSSPPSNTSSYPSAPQHNNLKPRYGRLRPTSLSTTPFTSTDIRFSPNQNQLALHLQPYRHASSNTRWLTRQKTDRFATEAKVQNLKSRAAFKLLQINDRFRILKPGNTVVDLGFAPGSWSQVAIELVGIGVGRVVGVDVIPVRPPRGVSGIQGDFLSRDTRERVVGLLRDVDGGRVRRGAMGTGMGDAGDVVQEEERGYIERERAATATVDGEGKEKKEMGDIEHRDRCVDVVLSDMSAPWEITSGLWKNSLSNPYYRMMNTSGNRFKDHAGSMVCFLPSHAPSIPC</sequence>
<evidence type="ECO:0000256" key="5">
    <source>
        <dbReference type="ARBA" id="ARBA00022691"/>
    </source>
</evidence>
<dbReference type="RefSeq" id="XP_064734643.1">
    <property type="nucleotide sequence ID" value="XM_064869146.1"/>
</dbReference>
<feature type="compositionally biased region" description="Low complexity" evidence="7">
    <location>
        <begin position="37"/>
        <end position="60"/>
    </location>
</feature>